<dbReference type="SUPFAM" id="SSF56112">
    <property type="entry name" value="Protein kinase-like (PK-like)"/>
    <property type="match status" value="1"/>
</dbReference>
<name>A0ABS8EWH1_9FIRM</name>
<evidence type="ECO:0000256" key="3">
    <source>
        <dbReference type="ARBA" id="ARBA00022679"/>
    </source>
</evidence>
<dbReference type="Gene3D" id="3.30.10.20">
    <property type="match status" value="2"/>
</dbReference>
<dbReference type="GO" id="GO:0016301">
    <property type="term" value="F:kinase activity"/>
    <property type="evidence" value="ECO:0007669"/>
    <property type="project" value="UniProtKB-KW"/>
</dbReference>
<dbReference type="PROSITE" id="PS00107">
    <property type="entry name" value="PROTEIN_KINASE_ATP"/>
    <property type="match status" value="1"/>
</dbReference>
<keyword evidence="3" id="KW-0808">Transferase</keyword>
<dbReference type="Gene3D" id="1.10.510.10">
    <property type="entry name" value="Transferase(Phosphotransferase) domain 1"/>
    <property type="match status" value="1"/>
</dbReference>
<comment type="catalytic activity">
    <reaction evidence="7">
        <text>L-threonyl-[protein] + ATP = O-phospho-L-threonyl-[protein] + ADP + H(+)</text>
        <dbReference type="Rhea" id="RHEA:46608"/>
        <dbReference type="Rhea" id="RHEA-COMP:11060"/>
        <dbReference type="Rhea" id="RHEA-COMP:11605"/>
        <dbReference type="ChEBI" id="CHEBI:15378"/>
        <dbReference type="ChEBI" id="CHEBI:30013"/>
        <dbReference type="ChEBI" id="CHEBI:30616"/>
        <dbReference type="ChEBI" id="CHEBI:61977"/>
        <dbReference type="ChEBI" id="CHEBI:456216"/>
        <dbReference type="EC" id="2.7.11.1"/>
    </reaction>
</comment>
<keyword evidence="11" id="KW-1133">Transmembrane helix</keyword>
<dbReference type="Pfam" id="PF00069">
    <property type="entry name" value="Pkinase"/>
    <property type="match status" value="1"/>
</dbReference>
<comment type="caution">
    <text evidence="14">The sequence shown here is derived from an EMBL/GenBank/DDBJ whole genome shotgun (WGS) entry which is preliminary data.</text>
</comment>
<gene>
    <name evidence="14" type="primary">pknB</name>
    <name evidence="14" type="ORF">LKD42_09800</name>
</gene>
<dbReference type="Proteomes" id="UP001299235">
    <property type="component" value="Unassembled WGS sequence"/>
</dbReference>
<evidence type="ECO:0000256" key="5">
    <source>
        <dbReference type="ARBA" id="ARBA00022777"/>
    </source>
</evidence>
<dbReference type="InterPro" id="IPR011009">
    <property type="entry name" value="Kinase-like_dom_sf"/>
</dbReference>
<keyword evidence="4 9" id="KW-0547">Nucleotide-binding</keyword>
<evidence type="ECO:0000256" key="11">
    <source>
        <dbReference type="SAM" id="Phobius"/>
    </source>
</evidence>
<dbReference type="InterPro" id="IPR000719">
    <property type="entry name" value="Prot_kinase_dom"/>
</dbReference>
<keyword evidence="11" id="KW-0812">Transmembrane</keyword>
<evidence type="ECO:0000259" key="12">
    <source>
        <dbReference type="PROSITE" id="PS50011"/>
    </source>
</evidence>
<dbReference type="NCBIfam" id="NF033483">
    <property type="entry name" value="PknB_PASTA_kin"/>
    <property type="match status" value="1"/>
</dbReference>
<dbReference type="EMBL" id="JAJEQE010000033">
    <property type="protein sequence ID" value="MCC2149545.1"/>
    <property type="molecule type" value="Genomic_DNA"/>
</dbReference>
<dbReference type="InterPro" id="IPR017441">
    <property type="entry name" value="Protein_kinase_ATP_BS"/>
</dbReference>
<evidence type="ECO:0000256" key="8">
    <source>
        <dbReference type="ARBA" id="ARBA00048679"/>
    </source>
</evidence>
<evidence type="ECO:0000259" key="13">
    <source>
        <dbReference type="PROSITE" id="PS51178"/>
    </source>
</evidence>
<comment type="catalytic activity">
    <reaction evidence="8">
        <text>L-seryl-[protein] + ATP = O-phospho-L-seryl-[protein] + ADP + H(+)</text>
        <dbReference type="Rhea" id="RHEA:17989"/>
        <dbReference type="Rhea" id="RHEA-COMP:9863"/>
        <dbReference type="Rhea" id="RHEA-COMP:11604"/>
        <dbReference type="ChEBI" id="CHEBI:15378"/>
        <dbReference type="ChEBI" id="CHEBI:29999"/>
        <dbReference type="ChEBI" id="CHEBI:30616"/>
        <dbReference type="ChEBI" id="CHEBI:83421"/>
        <dbReference type="ChEBI" id="CHEBI:456216"/>
        <dbReference type="EC" id="2.7.11.1"/>
    </reaction>
</comment>
<keyword evidence="11" id="KW-0472">Membrane</keyword>
<dbReference type="CDD" id="cd06577">
    <property type="entry name" value="PASTA_pknB"/>
    <property type="match status" value="2"/>
</dbReference>
<evidence type="ECO:0000256" key="4">
    <source>
        <dbReference type="ARBA" id="ARBA00022741"/>
    </source>
</evidence>
<dbReference type="InterPro" id="IPR008271">
    <property type="entry name" value="Ser/Thr_kinase_AS"/>
</dbReference>
<dbReference type="PROSITE" id="PS00108">
    <property type="entry name" value="PROTEIN_KINASE_ST"/>
    <property type="match status" value="1"/>
</dbReference>
<feature type="transmembrane region" description="Helical" evidence="11">
    <location>
        <begin position="380"/>
        <end position="400"/>
    </location>
</feature>
<feature type="binding site" evidence="9">
    <location>
        <position position="41"/>
    </location>
    <ligand>
        <name>ATP</name>
        <dbReference type="ChEBI" id="CHEBI:30616"/>
    </ligand>
</feature>
<dbReference type="Pfam" id="PF03793">
    <property type="entry name" value="PASTA"/>
    <property type="match status" value="2"/>
</dbReference>
<sequence>MLKEGMFIQDRYEIISKIGSGGMADVYKAKDHTLNRFVAVKVLKPEFRKDKGFITKFRVEAQSAAGLAHPNIVNVYDVGEDNGISFIVMELVEGITLKEYIEKKGRLAVREATSIAIQVSMGLQAAHNNGIVHRDVKPQNIIISTDGKVKVTDFGIARVATSNTISSNVMGSVHYSSPEQARGGYSDYKSDIYSLGITMYEMLTGHVPFDGDTTVAIALKHLQEEIQSPRKYVPELPKSTVQIIYKCTQKSPDRRYSDMEELISDLKESLVNPEGDFVKIAPLDSRAHTVIVSQDELNKIKEGRNEMQQAEEPYPANQEPVNTGMPNPQNLQNMGNPQNMQGRGQQYANNGYQNPQNYAGGYYQPEEPQEPEVNPKLEKFMTIGSIVVGVLILAIFLALVGSATGLFDLGFLAGGSNKKQTETTTATETTQISGQVEVPSILGKTEAEAKEMLADTGLGLEYAGEEPSTDYDKGQIMAQQPERGEMVDKNTTISYTVSTGSDKITLPDLENESADDAKAALEKLGLKCDQQEVYDISIAQGHVSYTSPGAGKEVAPNSTVTLYISNGGDGSVDSSDPASDTETDTETQETVKETKKETESKETSAKAEYSTDVKLYAPQDYNDEKVRIELVQDGKTTTLVDGEVVEFPYSLKMTSDSGSSATAYVYVLDDDGNILKKVEYEGVPFSK</sequence>
<dbReference type="InterPro" id="IPR005543">
    <property type="entry name" value="PASTA_dom"/>
</dbReference>
<dbReference type="PROSITE" id="PS50011">
    <property type="entry name" value="PROTEIN_KINASE_DOM"/>
    <property type="match status" value="1"/>
</dbReference>
<proteinExistence type="predicted"/>
<dbReference type="EC" id="2.7.11.1" evidence="1"/>
<evidence type="ECO:0000256" key="9">
    <source>
        <dbReference type="PROSITE-ProRule" id="PRU10141"/>
    </source>
</evidence>
<dbReference type="SMART" id="SM00740">
    <property type="entry name" value="PASTA"/>
    <property type="match status" value="2"/>
</dbReference>
<feature type="region of interest" description="Disordered" evidence="10">
    <location>
        <begin position="565"/>
        <end position="607"/>
    </location>
</feature>
<feature type="domain" description="Protein kinase" evidence="12">
    <location>
        <begin position="12"/>
        <end position="271"/>
    </location>
</feature>
<dbReference type="PROSITE" id="PS51178">
    <property type="entry name" value="PASTA"/>
    <property type="match status" value="2"/>
</dbReference>
<dbReference type="PANTHER" id="PTHR43289">
    <property type="entry name" value="MITOGEN-ACTIVATED PROTEIN KINASE KINASE KINASE 20-RELATED"/>
    <property type="match status" value="1"/>
</dbReference>
<evidence type="ECO:0000256" key="2">
    <source>
        <dbReference type="ARBA" id="ARBA00022527"/>
    </source>
</evidence>
<evidence type="ECO:0000313" key="15">
    <source>
        <dbReference type="Proteomes" id="UP001299235"/>
    </source>
</evidence>
<keyword evidence="5 14" id="KW-0418">Kinase</keyword>
<accession>A0ABS8EWH1</accession>
<evidence type="ECO:0000256" key="7">
    <source>
        <dbReference type="ARBA" id="ARBA00047899"/>
    </source>
</evidence>
<protein>
    <recommendedName>
        <fullName evidence="1">non-specific serine/threonine protein kinase</fullName>
        <ecNumber evidence="1">2.7.11.1</ecNumber>
    </recommendedName>
</protein>
<dbReference type="CDD" id="cd14014">
    <property type="entry name" value="STKc_PknB_like"/>
    <property type="match status" value="1"/>
</dbReference>
<organism evidence="14 15">
    <name type="scientific">Hominisplanchenecus faecis</name>
    <dbReference type="NCBI Taxonomy" id="2885351"/>
    <lineage>
        <taxon>Bacteria</taxon>
        <taxon>Bacillati</taxon>
        <taxon>Bacillota</taxon>
        <taxon>Clostridia</taxon>
        <taxon>Lachnospirales</taxon>
        <taxon>Lachnospiraceae</taxon>
        <taxon>Hominisplanchenecus</taxon>
    </lineage>
</organism>
<keyword evidence="2" id="KW-0723">Serine/threonine-protein kinase</keyword>
<dbReference type="PANTHER" id="PTHR43289:SF34">
    <property type="entry name" value="SERINE_THREONINE-PROTEIN KINASE YBDM-RELATED"/>
    <property type="match status" value="1"/>
</dbReference>
<evidence type="ECO:0000256" key="10">
    <source>
        <dbReference type="SAM" id="MobiDB-lite"/>
    </source>
</evidence>
<evidence type="ECO:0000256" key="1">
    <source>
        <dbReference type="ARBA" id="ARBA00012513"/>
    </source>
</evidence>
<dbReference type="RefSeq" id="WP_248835586.1">
    <property type="nucleotide sequence ID" value="NZ_JAJEQE010000033.1"/>
</dbReference>
<dbReference type="SMART" id="SM00220">
    <property type="entry name" value="S_TKc"/>
    <property type="match status" value="1"/>
</dbReference>
<evidence type="ECO:0000313" key="14">
    <source>
        <dbReference type="EMBL" id="MCC2149545.1"/>
    </source>
</evidence>
<reference evidence="14 15" key="1">
    <citation type="submission" date="2021-10" db="EMBL/GenBank/DDBJ databases">
        <title>Anaerobic single-cell dispensing facilitates the cultivation of human gut bacteria.</title>
        <authorList>
            <person name="Afrizal A."/>
        </authorList>
    </citation>
    <scope>NUCLEOTIDE SEQUENCE [LARGE SCALE GENOMIC DNA]</scope>
    <source>
        <strain evidence="14 15">CLA-AA-H246</strain>
    </source>
</reference>
<dbReference type="Gene3D" id="3.30.200.20">
    <property type="entry name" value="Phosphorylase Kinase, domain 1"/>
    <property type="match status" value="1"/>
</dbReference>
<evidence type="ECO:0000256" key="6">
    <source>
        <dbReference type="ARBA" id="ARBA00022840"/>
    </source>
</evidence>
<feature type="domain" description="PASTA" evidence="13">
    <location>
        <begin position="500"/>
        <end position="566"/>
    </location>
</feature>
<feature type="domain" description="PASTA" evidence="13">
    <location>
        <begin position="432"/>
        <end position="499"/>
    </location>
</feature>
<keyword evidence="6 9" id="KW-0067">ATP-binding</keyword>
<keyword evidence="15" id="KW-1185">Reference proteome</keyword>
<feature type="compositionally biased region" description="Basic and acidic residues" evidence="10">
    <location>
        <begin position="589"/>
        <end position="607"/>
    </location>
</feature>